<keyword evidence="2" id="KW-1185">Reference proteome</keyword>
<organism evidence="1 2">
    <name type="scientific">Mycolicibacterium alvei</name>
    <dbReference type="NCBI Taxonomy" id="67081"/>
    <lineage>
        <taxon>Bacteria</taxon>
        <taxon>Bacillati</taxon>
        <taxon>Actinomycetota</taxon>
        <taxon>Actinomycetes</taxon>
        <taxon>Mycobacteriales</taxon>
        <taxon>Mycobacteriaceae</taxon>
        <taxon>Mycolicibacterium</taxon>
    </lineage>
</organism>
<dbReference type="Proteomes" id="UP000466906">
    <property type="component" value="Chromosome"/>
</dbReference>
<sequence>MNTPSRAAGSAEDIGAAPNIAILVITQIVSHLSANFIVLLLFAYGAVRLVSVTVPGLIQHR</sequence>
<accession>A0A6N4ULK6</accession>
<reference evidence="1 2" key="1">
    <citation type="journal article" date="2019" name="Emerg. Microbes Infect.">
        <title>Comprehensive subspecies identification of 175 nontuberculous mycobacteria species based on 7547 genomic profiles.</title>
        <authorList>
            <person name="Matsumoto Y."/>
            <person name="Kinjo T."/>
            <person name="Motooka D."/>
            <person name="Nabeya D."/>
            <person name="Jung N."/>
            <person name="Uechi K."/>
            <person name="Horii T."/>
            <person name="Iida T."/>
            <person name="Fujita J."/>
            <person name="Nakamura S."/>
        </authorList>
    </citation>
    <scope>NUCLEOTIDE SEQUENCE [LARGE SCALE GENOMIC DNA]</scope>
    <source>
        <strain evidence="1 2">JCM 12272</strain>
    </source>
</reference>
<proteinExistence type="predicted"/>
<dbReference type="AlphaFoldDB" id="A0A6N4ULK6"/>
<dbReference type="EMBL" id="AP022565">
    <property type="protein sequence ID" value="BBX25680.1"/>
    <property type="molecule type" value="Genomic_DNA"/>
</dbReference>
<name>A0A6N4ULK6_9MYCO</name>
<evidence type="ECO:0000313" key="1">
    <source>
        <dbReference type="EMBL" id="BBX25680.1"/>
    </source>
</evidence>
<protein>
    <submittedName>
        <fullName evidence="1">Uncharacterized protein</fullName>
    </submittedName>
</protein>
<gene>
    <name evidence="1" type="ORF">MALV_08050</name>
</gene>
<evidence type="ECO:0000313" key="2">
    <source>
        <dbReference type="Proteomes" id="UP000466906"/>
    </source>
</evidence>
<dbReference type="KEGG" id="malv:MALV_08050"/>